<dbReference type="SUPFAM" id="SSF52047">
    <property type="entry name" value="RNI-like"/>
    <property type="match status" value="1"/>
</dbReference>
<sequence length="545" mass="62963">MPTSSRSAQLGLWREIVWRRHVEAQPVNRHLEFIQQRFDELDSEGFVWSKESILGIFLQLGLPDSPHAPFSRVNMILESRVLPGIELSSEEVTDAIQIEEWRHKSRPLSLVDLPIELFDKILEKLDCIARLEAKEVYEKKKEHIVAITGPGERTPYLTYLHRNSPILNSIQTLSLTSREIYQRCQPWLWRKLQFPTSLPAPIELWTEDILIRQGPHTRSLSLGLSENCSRPPGEFVYHDSSYDNVIPGLHHDNRVACISPKNVRDLIDQCPNISTLVMDYEYFEQSEDAGTEAFLLDLIPLLSSLKYLRHFKVGERDNETTMIEFPSRLVANLPLLESLTCEGFTSPRDQRKSGDDSFGFNLSKLKFLSRLHLLGFDDIDEEWCLYDWPRTITDLAIGECGNLSPSSAHRIIHHIAPFLHKLELTFAHQRGTHPQELDPTWNPQTSFSLPLLTDLELFTWNTKLLDSFQDCISISCFKWTYITPEHCRSLNRIICEAAWPQVRTLTLVPYLYLRRSTRLACLFMAHVLITNHSSASTFEDLKDCE</sequence>
<dbReference type="KEGG" id="mlr:MELLADRAFT_113853"/>
<dbReference type="InParanoid" id="F4SB89"/>
<organism evidence="2">
    <name type="scientific">Melampsora larici-populina (strain 98AG31 / pathotype 3-4-7)</name>
    <name type="common">Poplar leaf rust fungus</name>
    <dbReference type="NCBI Taxonomy" id="747676"/>
    <lineage>
        <taxon>Eukaryota</taxon>
        <taxon>Fungi</taxon>
        <taxon>Dikarya</taxon>
        <taxon>Basidiomycota</taxon>
        <taxon>Pucciniomycotina</taxon>
        <taxon>Pucciniomycetes</taxon>
        <taxon>Pucciniales</taxon>
        <taxon>Melampsoraceae</taxon>
        <taxon>Melampsora</taxon>
    </lineage>
</organism>
<gene>
    <name evidence="1" type="ORF">MELLADRAFT_113853</name>
</gene>
<evidence type="ECO:0008006" key="3">
    <source>
        <dbReference type="Google" id="ProtNLM"/>
    </source>
</evidence>
<dbReference type="HOGENOM" id="CLU_038719_0_0_1"/>
<evidence type="ECO:0000313" key="1">
    <source>
        <dbReference type="EMBL" id="EGF98106.1"/>
    </source>
</evidence>
<name>F4SB89_MELLP</name>
<dbReference type="Proteomes" id="UP000001072">
    <property type="component" value="Unassembled WGS sequence"/>
</dbReference>
<dbReference type="EMBL" id="GL883185">
    <property type="protein sequence ID" value="EGF98106.1"/>
    <property type="molecule type" value="Genomic_DNA"/>
</dbReference>
<protein>
    <recommendedName>
        <fullName evidence="3">F-box domain-containing protein</fullName>
    </recommendedName>
</protein>
<evidence type="ECO:0000313" key="2">
    <source>
        <dbReference type="Proteomes" id="UP000001072"/>
    </source>
</evidence>
<reference evidence="2" key="1">
    <citation type="journal article" date="2011" name="Proc. Natl. Acad. Sci. U.S.A.">
        <title>Obligate biotrophy features unraveled by the genomic analysis of rust fungi.</title>
        <authorList>
            <person name="Duplessis S."/>
            <person name="Cuomo C.A."/>
            <person name="Lin Y.-C."/>
            <person name="Aerts A."/>
            <person name="Tisserant E."/>
            <person name="Veneault-Fourrey C."/>
            <person name="Joly D.L."/>
            <person name="Hacquard S."/>
            <person name="Amselem J."/>
            <person name="Cantarel B.L."/>
            <person name="Chiu R."/>
            <person name="Coutinho P.M."/>
            <person name="Feau N."/>
            <person name="Field M."/>
            <person name="Frey P."/>
            <person name="Gelhaye E."/>
            <person name="Goldberg J."/>
            <person name="Grabherr M.G."/>
            <person name="Kodira C.D."/>
            <person name="Kohler A."/>
            <person name="Kuees U."/>
            <person name="Lindquist E.A."/>
            <person name="Lucas S.M."/>
            <person name="Mago R."/>
            <person name="Mauceli E."/>
            <person name="Morin E."/>
            <person name="Murat C."/>
            <person name="Pangilinan J.L."/>
            <person name="Park R."/>
            <person name="Pearson M."/>
            <person name="Quesneville H."/>
            <person name="Rouhier N."/>
            <person name="Sakthikumar S."/>
            <person name="Salamov A.A."/>
            <person name="Schmutz J."/>
            <person name="Selles B."/>
            <person name="Shapiro H."/>
            <person name="Tanguay P."/>
            <person name="Tuskan G.A."/>
            <person name="Henrissat B."/>
            <person name="Van de Peer Y."/>
            <person name="Rouze P."/>
            <person name="Ellis J.G."/>
            <person name="Dodds P.N."/>
            <person name="Schein J.E."/>
            <person name="Zhong S."/>
            <person name="Hamelin R.C."/>
            <person name="Grigoriev I.V."/>
            <person name="Szabo L.J."/>
            <person name="Martin F."/>
        </authorList>
    </citation>
    <scope>NUCLEOTIDE SEQUENCE [LARGE SCALE GENOMIC DNA]</scope>
    <source>
        <strain evidence="2">98AG31 / pathotype 3-4-7</strain>
    </source>
</reference>
<dbReference type="RefSeq" id="XP_007418637.1">
    <property type="nucleotide sequence ID" value="XM_007418575.1"/>
</dbReference>
<dbReference type="VEuPathDB" id="FungiDB:MELLADRAFT_113853"/>
<dbReference type="GeneID" id="18925116"/>
<accession>F4SB89</accession>
<keyword evidence="2" id="KW-1185">Reference proteome</keyword>
<dbReference type="AlphaFoldDB" id="F4SB89"/>
<proteinExistence type="predicted"/>